<dbReference type="Proteomes" id="UP001597063">
    <property type="component" value="Unassembled WGS sequence"/>
</dbReference>
<dbReference type="RefSeq" id="WP_370784366.1">
    <property type="nucleotide sequence ID" value="NZ_CAACUY010000006.1"/>
</dbReference>
<dbReference type="EMBL" id="JBHTGP010000006">
    <property type="protein sequence ID" value="MFD0685522.1"/>
    <property type="molecule type" value="Genomic_DNA"/>
</dbReference>
<dbReference type="InterPro" id="IPR049979">
    <property type="entry name" value="Cys_resp_CS_actino"/>
</dbReference>
<dbReference type="NCBIfam" id="NF042934">
    <property type="entry name" value="cis_reg_atten"/>
    <property type="match status" value="1"/>
</dbReference>
<organism evidence="1 2">
    <name type="scientific">Actinomadura fibrosa</name>
    <dbReference type="NCBI Taxonomy" id="111802"/>
    <lineage>
        <taxon>Bacteria</taxon>
        <taxon>Bacillati</taxon>
        <taxon>Actinomycetota</taxon>
        <taxon>Actinomycetes</taxon>
        <taxon>Streptosporangiales</taxon>
        <taxon>Thermomonosporaceae</taxon>
        <taxon>Actinomadura</taxon>
    </lineage>
</organism>
<evidence type="ECO:0000313" key="2">
    <source>
        <dbReference type="Proteomes" id="UP001597063"/>
    </source>
</evidence>
<keyword evidence="2" id="KW-1185">Reference proteome</keyword>
<comment type="caution">
    <text evidence="1">The sequence shown here is derived from an EMBL/GenBank/DDBJ whole genome shotgun (WGS) entry which is preliminary data.</text>
</comment>
<reference evidence="2" key="1">
    <citation type="journal article" date="2019" name="Int. J. Syst. Evol. Microbiol.">
        <title>The Global Catalogue of Microorganisms (GCM) 10K type strain sequencing project: providing services to taxonomists for standard genome sequencing and annotation.</title>
        <authorList>
            <consortium name="The Broad Institute Genomics Platform"/>
            <consortium name="The Broad Institute Genome Sequencing Center for Infectious Disease"/>
            <person name="Wu L."/>
            <person name="Ma J."/>
        </authorList>
    </citation>
    <scope>NUCLEOTIDE SEQUENCE [LARGE SCALE GENOMIC DNA]</scope>
    <source>
        <strain evidence="2">JCM 9371</strain>
    </source>
</reference>
<accession>A0ABW2XL72</accession>
<protein>
    <submittedName>
        <fullName evidence="1">Leader peptide</fullName>
    </submittedName>
</protein>
<proteinExistence type="predicted"/>
<gene>
    <name evidence="1" type="ORF">ACFQZM_13505</name>
</gene>
<sequence length="32" mass="3571">MKRPVEFSEKSVVLVARLHIDLCRLASVLCSA</sequence>
<name>A0ABW2XL72_9ACTN</name>
<evidence type="ECO:0000313" key="1">
    <source>
        <dbReference type="EMBL" id="MFD0685522.1"/>
    </source>
</evidence>